<protein>
    <recommendedName>
        <fullName evidence="3">F-box domain-containing protein</fullName>
    </recommendedName>
</protein>
<organism evidence="1 2">
    <name type="scientific">Steinernema hermaphroditum</name>
    <dbReference type="NCBI Taxonomy" id="289476"/>
    <lineage>
        <taxon>Eukaryota</taxon>
        <taxon>Metazoa</taxon>
        <taxon>Ecdysozoa</taxon>
        <taxon>Nematoda</taxon>
        <taxon>Chromadorea</taxon>
        <taxon>Rhabditida</taxon>
        <taxon>Tylenchina</taxon>
        <taxon>Panagrolaimomorpha</taxon>
        <taxon>Strongyloidoidea</taxon>
        <taxon>Steinernematidae</taxon>
        <taxon>Steinernema</taxon>
    </lineage>
</organism>
<proteinExistence type="predicted"/>
<dbReference type="EMBL" id="JAUCMV010000004">
    <property type="protein sequence ID" value="KAK0406841.1"/>
    <property type="molecule type" value="Genomic_DNA"/>
</dbReference>
<evidence type="ECO:0000313" key="1">
    <source>
        <dbReference type="EMBL" id="KAK0406841.1"/>
    </source>
</evidence>
<evidence type="ECO:0008006" key="3">
    <source>
        <dbReference type="Google" id="ProtNLM"/>
    </source>
</evidence>
<name>A0AA39HKG3_9BILA</name>
<keyword evidence="2" id="KW-1185">Reference proteome</keyword>
<accession>A0AA39HKG3</accession>
<dbReference type="Proteomes" id="UP001175271">
    <property type="component" value="Unassembled WGS sequence"/>
</dbReference>
<reference evidence="1" key="1">
    <citation type="submission" date="2023-06" db="EMBL/GenBank/DDBJ databases">
        <title>Genomic analysis of the entomopathogenic nematode Steinernema hermaphroditum.</title>
        <authorList>
            <person name="Schwarz E.M."/>
            <person name="Heppert J.K."/>
            <person name="Baniya A."/>
            <person name="Schwartz H.T."/>
            <person name="Tan C.-H."/>
            <person name="Antoshechkin I."/>
            <person name="Sternberg P.W."/>
            <person name="Goodrich-Blair H."/>
            <person name="Dillman A.R."/>
        </authorList>
    </citation>
    <scope>NUCLEOTIDE SEQUENCE</scope>
    <source>
        <strain evidence="1">PS9179</strain>
        <tissue evidence="1">Whole animal</tissue>
    </source>
</reference>
<sequence>MESLLPELIAPILDCVTFESLQSLSMLESSWLESTKIALASRFEGAVTIAFVKGSDLVEYSMEKRPIRKQNRFFRMLSVFDAEPRSSWTFIPGDAANIETLSLSVKMIDPRKDKGLEEGVRQDRAPFLQEIGKVFRLMTSCRKVVINIAKLDAYPEDLLALLPRDGLPGKVFLDTIDCDVIPPFDIPIRLRRVPFDSLSTDALQEASTLHGEHALDWLQKLWHRQPHVMWDDPIPIFVDHSWFYLHPPYFFTMSPERLDSMYFVLIKRRYTMAQQHSTTRGKPLMTLDGFGYVQHKLNSVEFWNCRASILSDRPRTNNAIEGWHNAFKSHFGSAVHPSLSKIIVALQKEEASAMLTLLPRETDSSQPLLAHERRSKYVQVDKSIKSLVLHFDGSVSGVVSHLMTLQNYLCKPNTFVNGPDA</sequence>
<dbReference type="AlphaFoldDB" id="A0AA39HKG3"/>
<gene>
    <name evidence="1" type="ORF">QR680_018839</name>
</gene>
<evidence type="ECO:0000313" key="2">
    <source>
        <dbReference type="Proteomes" id="UP001175271"/>
    </source>
</evidence>
<comment type="caution">
    <text evidence="1">The sequence shown here is derived from an EMBL/GenBank/DDBJ whole genome shotgun (WGS) entry which is preliminary data.</text>
</comment>